<organism evidence="2 3">
    <name type="scientific">Agromyces terreus</name>
    <dbReference type="NCBI Taxonomy" id="424795"/>
    <lineage>
        <taxon>Bacteria</taxon>
        <taxon>Bacillati</taxon>
        <taxon>Actinomycetota</taxon>
        <taxon>Actinomycetes</taxon>
        <taxon>Micrococcales</taxon>
        <taxon>Microbacteriaceae</taxon>
        <taxon>Agromyces</taxon>
    </lineage>
</organism>
<keyword evidence="3" id="KW-1185">Reference proteome</keyword>
<dbReference type="InterPro" id="IPR036465">
    <property type="entry name" value="vWFA_dom_sf"/>
</dbReference>
<dbReference type="RefSeq" id="WP_197738068.1">
    <property type="nucleotide sequence ID" value="NZ_BAAANU010000003.1"/>
</dbReference>
<dbReference type="Pfam" id="PF00092">
    <property type="entry name" value="VWA"/>
    <property type="match status" value="1"/>
</dbReference>
<proteinExistence type="predicted"/>
<comment type="caution">
    <text evidence="2">The sequence shown here is derived from an EMBL/GenBank/DDBJ whole genome shotgun (WGS) entry which is preliminary data.</text>
</comment>
<name>A0A9X2KFJ1_9MICO</name>
<accession>A0A9X2KFJ1</accession>
<protein>
    <recommendedName>
        <fullName evidence="1">VWFA domain-containing protein</fullName>
    </recommendedName>
</protein>
<evidence type="ECO:0000313" key="3">
    <source>
        <dbReference type="Proteomes" id="UP001139722"/>
    </source>
</evidence>
<dbReference type="Gene3D" id="3.40.50.410">
    <property type="entry name" value="von Willebrand factor, type A domain"/>
    <property type="match status" value="1"/>
</dbReference>
<dbReference type="InterPro" id="IPR002035">
    <property type="entry name" value="VWF_A"/>
</dbReference>
<dbReference type="PROSITE" id="PS50234">
    <property type="entry name" value="VWFA"/>
    <property type="match status" value="1"/>
</dbReference>
<dbReference type="SUPFAM" id="SSF53300">
    <property type="entry name" value="vWA-like"/>
    <property type="match status" value="1"/>
</dbReference>
<dbReference type="AlphaFoldDB" id="A0A9X2KFJ1"/>
<dbReference type="Pfam" id="PF13531">
    <property type="entry name" value="SBP_bac_11"/>
    <property type="match status" value="1"/>
</dbReference>
<dbReference type="EMBL" id="JAMZDY010000001">
    <property type="protein sequence ID" value="MCP2371817.1"/>
    <property type="molecule type" value="Genomic_DNA"/>
</dbReference>
<sequence>MLGISASITVLAVVFVLGFVWIGSAVEAEPHATRVACDENQVDPIRVVADPSIAGAVEYTASRLPVATNSGRCLVAEVVAQSSSDSVASIASGQFDADVWIPGSGVWLERLAALTGSLGQSMPAIEDHGSLAVSPVVLGVPEAHAEAIETDPITWARVRDRELPALLPDPQSSAASVAALYAVRNVSSSEDPRQFAAALMTLGKQIPASAEAAIGSAMTADLPTAVILTEVEIAEHNMENPDDRMVAEYPTDGSVLLDYPFVLLPSDDPDDARSSLIGEFEDEIRAAKQPMDVAGLRRVDGSGVLSIAGISPSLPDAEAAYAAAEQTKEIGAAQLDILRLWGIMTLRSRMLAVIDVSGSMEEPAANGLRRIDVFQQAAGGAMSQFSGEVELGVWIFSTTRNGDLDYEELAPIAPLADGAHTDRIMGIIGSLHQRLGGATGFYDTTLAAVERVREGYDPEMVNSVLLITDGKNEDENGIDLPTLLAKLHEQDDPLEPVPVIMVGFGPDTDLAAMQQIAAATGGAAYSAAQPEDLSAVLVDALYQRGCRPDC</sequence>
<evidence type="ECO:0000259" key="1">
    <source>
        <dbReference type="PROSITE" id="PS50234"/>
    </source>
</evidence>
<reference evidence="2" key="1">
    <citation type="submission" date="2022-06" db="EMBL/GenBank/DDBJ databases">
        <title>Sequencing the genomes of 1000 actinobacteria strains.</title>
        <authorList>
            <person name="Klenk H.-P."/>
        </authorList>
    </citation>
    <scope>NUCLEOTIDE SEQUENCE</scope>
    <source>
        <strain evidence="2">DSM 22016</strain>
    </source>
</reference>
<feature type="domain" description="VWFA" evidence="1">
    <location>
        <begin position="349"/>
        <end position="541"/>
    </location>
</feature>
<dbReference type="SMART" id="SM00327">
    <property type="entry name" value="VWA"/>
    <property type="match status" value="1"/>
</dbReference>
<dbReference type="Proteomes" id="UP001139722">
    <property type="component" value="Unassembled WGS sequence"/>
</dbReference>
<evidence type="ECO:0000313" key="2">
    <source>
        <dbReference type="EMBL" id="MCP2371817.1"/>
    </source>
</evidence>
<dbReference type="SUPFAM" id="SSF53850">
    <property type="entry name" value="Periplasmic binding protein-like II"/>
    <property type="match status" value="1"/>
</dbReference>
<gene>
    <name evidence="2" type="ORF">BJ978_002493</name>
</gene>